<dbReference type="AlphaFoldDB" id="A0AA35WSB8"/>
<evidence type="ECO:0000256" key="2">
    <source>
        <dbReference type="ARBA" id="ARBA00012239"/>
    </source>
</evidence>
<dbReference type="InterPro" id="IPR015421">
    <property type="entry name" value="PyrdxlP-dep_Trfase_major"/>
</dbReference>
<dbReference type="PANTHER" id="PTHR43586">
    <property type="entry name" value="CYSTEINE DESULFURASE"/>
    <property type="match status" value="1"/>
</dbReference>
<comment type="caution">
    <text evidence="9">The sequence shown here is derived from an EMBL/GenBank/DDBJ whole genome shotgun (WGS) entry which is preliminary data.</text>
</comment>
<dbReference type="InterPro" id="IPR000192">
    <property type="entry name" value="Aminotrans_V_dom"/>
</dbReference>
<gene>
    <name evidence="9" type="ORF">GBAR_LOCUS18137</name>
</gene>
<dbReference type="InterPro" id="IPR020578">
    <property type="entry name" value="Aminotrans_V_PyrdxlP_BS"/>
</dbReference>
<evidence type="ECO:0000256" key="6">
    <source>
        <dbReference type="RuleBase" id="RU004075"/>
    </source>
</evidence>
<evidence type="ECO:0000256" key="5">
    <source>
        <dbReference type="ARBA" id="ARBA00050776"/>
    </source>
</evidence>
<keyword evidence="4" id="KW-0663">Pyridoxal phosphate</keyword>
<comment type="cofactor">
    <cofactor evidence="1 7">
        <name>pyridoxal 5'-phosphate</name>
        <dbReference type="ChEBI" id="CHEBI:597326"/>
    </cofactor>
</comment>
<reference evidence="9" key="1">
    <citation type="submission" date="2023-03" db="EMBL/GenBank/DDBJ databases">
        <authorList>
            <person name="Steffen K."/>
            <person name="Cardenas P."/>
        </authorList>
    </citation>
    <scope>NUCLEOTIDE SEQUENCE</scope>
</reference>
<dbReference type="GO" id="GO:0006534">
    <property type="term" value="P:cysteine metabolic process"/>
    <property type="evidence" value="ECO:0007669"/>
    <property type="project" value="InterPro"/>
</dbReference>
<dbReference type="EC" id="2.8.1.7" evidence="2"/>
<evidence type="ECO:0000256" key="7">
    <source>
        <dbReference type="RuleBase" id="RU004504"/>
    </source>
</evidence>
<dbReference type="GO" id="GO:0031071">
    <property type="term" value="F:cysteine desulfurase activity"/>
    <property type="evidence" value="ECO:0007669"/>
    <property type="project" value="UniProtKB-EC"/>
</dbReference>
<keyword evidence="10" id="KW-1185">Reference proteome</keyword>
<dbReference type="Pfam" id="PF00266">
    <property type="entry name" value="Aminotran_5"/>
    <property type="match status" value="1"/>
</dbReference>
<dbReference type="PANTHER" id="PTHR43586:SF8">
    <property type="entry name" value="CYSTEINE DESULFURASE 1, CHLOROPLASTIC"/>
    <property type="match status" value="1"/>
</dbReference>
<dbReference type="EMBL" id="CASHTH010002581">
    <property type="protein sequence ID" value="CAI8032033.1"/>
    <property type="molecule type" value="Genomic_DNA"/>
</dbReference>
<dbReference type="InterPro" id="IPR010970">
    <property type="entry name" value="Cys_dSase_SufS"/>
</dbReference>
<dbReference type="SUPFAM" id="SSF53383">
    <property type="entry name" value="PLP-dependent transferases"/>
    <property type="match status" value="1"/>
</dbReference>
<evidence type="ECO:0000313" key="9">
    <source>
        <dbReference type="EMBL" id="CAI8032033.1"/>
    </source>
</evidence>
<feature type="domain" description="Aminotransferase class V" evidence="8">
    <location>
        <begin position="2"/>
        <end position="259"/>
    </location>
</feature>
<name>A0AA35WSB8_GEOBA</name>
<accession>A0AA35WSB8</accession>
<dbReference type="InterPro" id="IPR015424">
    <property type="entry name" value="PyrdxlP-dep_Trfase"/>
</dbReference>
<evidence type="ECO:0000256" key="3">
    <source>
        <dbReference type="ARBA" id="ARBA00022679"/>
    </source>
</evidence>
<evidence type="ECO:0000313" key="10">
    <source>
        <dbReference type="Proteomes" id="UP001174909"/>
    </source>
</evidence>
<comment type="similarity">
    <text evidence="6">Belongs to the class-V pyridoxal-phosphate-dependent aminotransferase family.</text>
</comment>
<evidence type="ECO:0000256" key="1">
    <source>
        <dbReference type="ARBA" id="ARBA00001933"/>
    </source>
</evidence>
<protein>
    <recommendedName>
        <fullName evidence="2">cysteine desulfurase</fullName>
        <ecNumber evidence="2">2.8.1.7</ecNumber>
    </recommendedName>
</protein>
<dbReference type="Proteomes" id="UP001174909">
    <property type="component" value="Unassembled WGS sequence"/>
</dbReference>
<organism evidence="9 10">
    <name type="scientific">Geodia barretti</name>
    <name type="common">Barrett's horny sponge</name>
    <dbReference type="NCBI Taxonomy" id="519541"/>
    <lineage>
        <taxon>Eukaryota</taxon>
        <taxon>Metazoa</taxon>
        <taxon>Porifera</taxon>
        <taxon>Demospongiae</taxon>
        <taxon>Heteroscleromorpha</taxon>
        <taxon>Tetractinellida</taxon>
        <taxon>Astrophorina</taxon>
        <taxon>Geodiidae</taxon>
        <taxon>Geodia</taxon>
    </lineage>
</organism>
<dbReference type="GO" id="GO:0030170">
    <property type="term" value="F:pyridoxal phosphate binding"/>
    <property type="evidence" value="ECO:0007669"/>
    <property type="project" value="InterPro"/>
</dbReference>
<evidence type="ECO:0000256" key="4">
    <source>
        <dbReference type="ARBA" id="ARBA00022898"/>
    </source>
</evidence>
<dbReference type="Gene3D" id="3.40.640.10">
    <property type="entry name" value="Type I PLP-dependent aspartate aminotransferase-like (Major domain)"/>
    <property type="match status" value="1"/>
</dbReference>
<comment type="catalytic activity">
    <reaction evidence="5">
        <text>(sulfur carrier)-H + L-cysteine = (sulfur carrier)-SH + L-alanine</text>
        <dbReference type="Rhea" id="RHEA:43892"/>
        <dbReference type="Rhea" id="RHEA-COMP:14737"/>
        <dbReference type="Rhea" id="RHEA-COMP:14739"/>
        <dbReference type="ChEBI" id="CHEBI:29917"/>
        <dbReference type="ChEBI" id="CHEBI:35235"/>
        <dbReference type="ChEBI" id="CHEBI:57972"/>
        <dbReference type="ChEBI" id="CHEBI:64428"/>
        <dbReference type="EC" id="2.8.1.7"/>
    </reaction>
</comment>
<sequence>MVFLDSGASAQKPRAVIDAISQCYEAEYANIHRGVYELSAKATQAYEGARARVQRFVNARSASEIVFTKGATEAINLVATSWGGAFLGEGDEVVLSVLEHHANIVPWQLLRERTGIVLKVVPTDERGDFPLDAYEALVGPRTKLVALTHVSNALGTVTPVDEIVRIARDRGALVLIDGAQGIVHCPVDVQAMDVDFYCFSGHKLYGPSGIGVLYGKEALLAAMPPYQGGGDMIERVTFERTTFAPPPARFEAGTPPIAGSRRPSRRDRLCRIVRSLRRRRPRA</sequence>
<dbReference type="CDD" id="cd06453">
    <property type="entry name" value="SufS_like"/>
    <property type="match status" value="1"/>
</dbReference>
<proteinExistence type="inferred from homology"/>
<evidence type="ECO:0000259" key="8">
    <source>
        <dbReference type="Pfam" id="PF00266"/>
    </source>
</evidence>
<keyword evidence="3" id="KW-0808">Transferase</keyword>
<dbReference type="PROSITE" id="PS00595">
    <property type="entry name" value="AA_TRANSFER_CLASS_5"/>
    <property type="match status" value="1"/>
</dbReference>